<sequence>MTTTRSRRYARQAVGGEPLDHRAGDSEHHFRVQCQSVRGSESTLDNPAVVVPFSPESGCLHTPSPFHGESGAGIPDWARQPQSFRRRTTGRRGVAPLSCCILRSACRQLTSACTSENLITTAKASRGTPKMQQWTPPESAVVFTDLLWSHPPQQQVYVKLEPVTVSSRRGILELPPLLPPRVQMLPAITDVLRATSPQHQRYGYENQVNTGTRSLPRTATPPKSSYAETISQYPTDNFATYICCPNTTDYNRLMPPNVPPTSRQLPTTSGNTTPPGLLDRPTELAGLPGAPITWSTKDSVFDMGVGSVAQLKVARVEPNILVVVGSTSRGYCWSHGGGTKCKTEACDKIAISNGMCWAHGGGCRKQAYERTCNYCNGHFQQYQQTALQLARHQPPLKRAV</sequence>
<feature type="region of interest" description="Disordered" evidence="1">
    <location>
        <begin position="1"/>
        <end position="27"/>
    </location>
</feature>
<evidence type="ECO:0000256" key="1">
    <source>
        <dbReference type="SAM" id="MobiDB-lite"/>
    </source>
</evidence>
<dbReference type="PANTHER" id="PTHR31827:SF1">
    <property type="entry name" value="EMB|CAB89363.1"/>
    <property type="match status" value="1"/>
</dbReference>
<comment type="caution">
    <text evidence="3">The sequence shown here is derived from an EMBL/GenBank/DDBJ whole genome shotgun (WGS) entry which is preliminary data.</text>
</comment>
<dbReference type="Pfam" id="PF24906">
    <property type="entry name" value="Zf_WRKY19"/>
    <property type="match status" value="1"/>
</dbReference>
<feature type="compositionally biased region" description="Basic and acidic residues" evidence="1">
    <location>
        <begin position="18"/>
        <end position="27"/>
    </location>
</feature>
<reference evidence="3" key="1">
    <citation type="submission" date="2020-04" db="EMBL/GenBank/DDBJ databases">
        <title>Hybrid Assembly of Korean Phytophthora infestans isolates.</title>
        <authorList>
            <person name="Prokchorchik M."/>
            <person name="Lee Y."/>
            <person name="Seo J."/>
            <person name="Cho J.-H."/>
            <person name="Park Y.-E."/>
            <person name="Jang D.-C."/>
            <person name="Im J.-S."/>
            <person name="Choi J.-G."/>
            <person name="Park H.-J."/>
            <person name="Lee G.-B."/>
            <person name="Lee Y.-G."/>
            <person name="Hong S.-Y."/>
            <person name="Cho K."/>
            <person name="Sohn K.H."/>
        </authorList>
    </citation>
    <scope>NUCLEOTIDE SEQUENCE</scope>
    <source>
        <strain evidence="3">KR_1_A1</strain>
    </source>
</reference>
<dbReference type="Proteomes" id="UP000602510">
    <property type="component" value="Unassembled WGS sequence"/>
</dbReference>
<organism evidence="3 4">
    <name type="scientific">Phytophthora infestans</name>
    <name type="common">Potato late blight agent</name>
    <name type="synonym">Botrytis infestans</name>
    <dbReference type="NCBI Taxonomy" id="4787"/>
    <lineage>
        <taxon>Eukaryota</taxon>
        <taxon>Sar</taxon>
        <taxon>Stramenopiles</taxon>
        <taxon>Oomycota</taxon>
        <taxon>Peronosporomycetes</taxon>
        <taxon>Peronosporales</taxon>
        <taxon>Peronosporaceae</taxon>
        <taxon>Phytophthora</taxon>
    </lineage>
</organism>
<evidence type="ECO:0000313" key="3">
    <source>
        <dbReference type="EMBL" id="KAF4045873.1"/>
    </source>
</evidence>
<keyword evidence="4" id="KW-1185">Reference proteome</keyword>
<name>A0A833WM85_PHYIN</name>
<protein>
    <recommendedName>
        <fullName evidence="2">WRKY19-like zinc finger domain-containing protein</fullName>
    </recommendedName>
</protein>
<dbReference type="AlphaFoldDB" id="A0A833WM85"/>
<accession>A0A833WM85</accession>
<evidence type="ECO:0000313" key="4">
    <source>
        <dbReference type="Proteomes" id="UP000602510"/>
    </source>
</evidence>
<feature type="compositionally biased region" description="Basic residues" evidence="1">
    <location>
        <begin position="1"/>
        <end position="10"/>
    </location>
</feature>
<dbReference type="InterPro" id="IPR056866">
    <property type="entry name" value="Znf_WRKY19"/>
</dbReference>
<proteinExistence type="predicted"/>
<feature type="domain" description="WRKY19-like zinc finger" evidence="2">
    <location>
        <begin position="338"/>
        <end position="361"/>
    </location>
</feature>
<gene>
    <name evidence="3" type="ORF">GN244_ATG01705</name>
</gene>
<dbReference type="EMBL" id="WSZM01000038">
    <property type="protein sequence ID" value="KAF4045873.1"/>
    <property type="molecule type" value="Genomic_DNA"/>
</dbReference>
<evidence type="ECO:0000259" key="2">
    <source>
        <dbReference type="Pfam" id="PF24906"/>
    </source>
</evidence>
<dbReference type="PANTHER" id="PTHR31827">
    <property type="entry name" value="EMB|CAB89363.1"/>
    <property type="match status" value="1"/>
</dbReference>